<dbReference type="AlphaFoldDB" id="A0A8H3M3L8"/>
<protein>
    <submittedName>
        <fullName evidence="1">Beta-lactamase-like protein</fullName>
    </submittedName>
</protein>
<sequence>MLILSPRDEDGAMFDNIFLRNLERIIRNVYSLGFQFRLVRLMMSLSPITERCSNIWVMMRIGRRQKMYLLDNPMPQQQAITITVCTYSRTDSSLQEKLILGIMRRICWSSIITYKCSNQFYYSIIFTESEYDCEETLLAFEASSSNDCYDRNYSLIAFLNGTLNIHNTTLLPQRKIILNQPKYVCEEFDVSKLNNGLTEQINR</sequence>
<evidence type="ECO:0000313" key="2">
    <source>
        <dbReference type="Proteomes" id="UP000615446"/>
    </source>
</evidence>
<organism evidence="1 2">
    <name type="scientific">Rhizophagus clarus</name>
    <dbReference type="NCBI Taxonomy" id="94130"/>
    <lineage>
        <taxon>Eukaryota</taxon>
        <taxon>Fungi</taxon>
        <taxon>Fungi incertae sedis</taxon>
        <taxon>Mucoromycota</taxon>
        <taxon>Glomeromycotina</taxon>
        <taxon>Glomeromycetes</taxon>
        <taxon>Glomerales</taxon>
        <taxon>Glomeraceae</taxon>
        <taxon>Rhizophagus</taxon>
    </lineage>
</organism>
<gene>
    <name evidence="1" type="ORF">RCL2_002463100</name>
</gene>
<accession>A0A8H3M3L8</accession>
<comment type="caution">
    <text evidence="1">The sequence shown here is derived from an EMBL/GenBank/DDBJ whole genome shotgun (WGS) entry which is preliminary data.</text>
</comment>
<evidence type="ECO:0000313" key="1">
    <source>
        <dbReference type="EMBL" id="GES98072.1"/>
    </source>
</evidence>
<dbReference type="EMBL" id="BLAL01000262">
    <property type="protein sequence ID" value="GES98072.1"/>
    <property type="molecule type" value="Genomic_DNA"/>
</dbReference>
<reference evidence="1" key="1">
    <citation type="submission" date="2019-10" db="EMBL/GenBank/DDBJ databases">
        <title>Conservation and host-specific expression of non-tandemly repeated heterogenous ribosome RNA gene in arbuscular mycorrhizal fungi.</title>
        <authorList>
            <person name="Maeda T."/>
            <person name="Kobayashi Y."/>
            <person name="Nakagawa T."/>
            <person name="Ezawa T."/>
            <person name="Yamaguchi K."/>
            <person name="Bino T."/>
            <person name="Nishimoto Y."/>
            <person name="Shigenobu S."/>
            <person name="Kawaguchi M."/>
        </authorList>
    </citation>
    <scope>NUCLEOTIDE SEQUENCE</scope>
    <source>
        <strain evidence="1">HR1</strain>
    </source>
</reference>
<proteinExistence type="predicted"/>
<name>A0A8H3M3L8_9GLOM</name>
<dbReference type="OrthoDB" id="5600060at2759"/>
<dbReference type="Proteomes" id="UP000615446">
    <property type="component" value="Unassembled WGS sequence"/>
</dbReference>